<evidence type="ECO:0000256" key="7">
    <source>
        <dbReference type="PROSITE-ProRule" id="PRU01091"/>
    </source>
</evidence>
<evidence type="ECO:0000256" key="2">
    <source>
        <dbReference type="ARBA" id="ARBA00023012"/>
    </source>
</evidence>
<dbReference type="SMART" id="SM00448">
    <property type="entry name" value="REC"/>
    <property type="match status" value="1"/>
</dbReference>
<evidence type="ECO:0000256" key="6">
    <source>
        <dbReference type="PROSITE-ProRule" id="PRU00169"/>
    </source>
</evidence>
<keyword evidence="3" id="KW-0805">Transcription regulation</keyword>
<dbReference type="Gene3D" id="1.10.10.10">
    <property type="entry name" value="Winged helix-like DNA-binding domain superfamily/Winged helix DNA-binding domain"/>
    <property type="match status" value="1"/>
</dbReference>
<evidence type="ECO:0000256" key="1">
    <source>
        <dbReference type="ARBA" id="ARBA00022553"/>
    </source>
</evidence>
<comment type="caution">
    <text evidence="10">The sequence shown here is derived from an EMBL/GenBank/DDBJ whole genome shotgun (WGS) entry which is preliminary data.</text>
</comment>
<dbReference type="CDD" id="cd19934">
    <property type="entry name" value="REC_OmpR_EcPhoP-like"/>
    <property type="match status" value="1"/>
</dbReference>
<dbReference type="PROSITE" id="PS51755">
    <property type="entry name" value="OMPR_PHOB"/>
    <property type="match status" value="1"/>
</dbReference>
<dbReference type="Gene3D" id="6.10.250.690">
    <property type="match status" value="1"/>
</dbReference>
<protein>
    <submittedName>
        <fullName evidence="10">Response regulator transcription factor</fullName>
    </submittedName>
</protein>
<dbReference type="PROSITE" id="PS50110">
    <property type="entry name" value="RESPONSE_REGULATORY"/>
    <property type="match status" value="1"/>
</dbReference>
<keyword evidence="2" id="KW-0902">Two-component regulatory system</keyword>
<dbReference type="Pfam" id="PF00072">
    <property type="entry name" value="Response_reg"/>
    <property type="match status" value="1"/>
</dbReference>
<dbReference type="InterPro" id="IPR036388">
    <property type="entry name" value="WH-like_DNA-bd_sf"/>
</dbReference>
<dbReference type="SUPFAM" id="SSF52172">
    <property type="entry name" value="CheY-like"/>
    <property type="match status" value="1"/>
</dbReference>
<dbReference type="GO" id="GO:0000156">
    <property type="term" value="F:phosphorelay response regulator activity"/>
    <property type="evidence" value="ECO:0007669"/>
    <property type="project" value="TreeGrafter"/>
</dbReference>
<dbReference type="Pfam" id="PF00486">
    <property type="entry name" value="Trans_reg_C"/>
    <property type="match status" value="1"/>
</dbReference>
<keyword evidence="11" id="KW-1185">Reference proteome</keyword>
<keyword evidence="4 7" id="KW-0238">DNA-binding</keyword>
<gene>
    <name evidence="10" type="ORF">FEF65_05550</name>
</gene>
<dbReference type="GO" id="GO:0032993">
    <property type="term" value="C:protein-DNA complex"/>
    <property type="evidence" value="ECO:0007669"/>
    <property type="project" value="TreeGrafter"/>
</dbReference>
<dbReference type="PANTHER" id="PTHR48111:SF37">
    <property type="entry name" value="RESPONSE REGULATOR PROTEIN CARR"/>
    <property type="match status" value="1"/>
</dbReference>
<dbReference type="InterPro" id="IPR001867">
    <property type="entry name" value="OmpR/PhoB-type_DNA-bd"/>
</dbReference>
<evidence type="ECO:0000313" key="10">
    <source>
        <dbReference type="EMBL" id="TLS67911.1"/>
    </source>
</evidence>
<evidence type="ECO:0000256" key="5">
    <source>
        <dbReference type="ARBA" id="ARBA00023163"/>
    </source>
</evidence>
<dbReference type="PANTHER" id="PTHR48111">
    <property type="entry name" value="REGULATOR OF RPOS"/>
    <property type="match status" value="1"/>
</dbReference>
<feature type="domain" description="Response regulatory" evidence="8">
    <location>
        <begin position="2"/>
        <end position="116"/>
    </location>
</feature>
<feature type="modified residue" description="4-aspartylphosphate" evidence="6">
    <location>
        <position position="51"/>
    </location>
</feature>
<dbReference type="SMART" id="SM00862">
    <property type="entry name" value="Trans_reg_C"/>
    <property type="match status" value="1"/>
</dbReference>
<dbReference type="InterPro" id="IPR011006">
    <property type="entry name" value="CheY-like_superfamily"/>
</dbReference>
<evidence type="ECO:0000313" key="11">
    <source>
        <dbReference type="Proteomes" id="UP000306585"/>
    </source>
</evidence>
<dbReference type="GO" id="GO:0006355">
    <property type="term" value="P:regulation of DNA-templated transcription"/>
    <property type="evidence" value="ECO:0007669"/>
    <property type="project" value="InterPro"/>
</dbReference>
<dbReference type="RefSeq" id="WP_138238808.1">
    <property type="nucleotide sequence ID" value="NZ_VBRY01000004.1"/>
</dbReference>
<evidence type="ECO:0000259" key="9">
    <source>
        <dbReference type="PROSITE" id="PS51755"/>
    </source>
</evidence>
<dbReference type="CDD" id="cd00383">
    <property type="entry name" value="trans_reg_C"/>
    <property type="match status" value="1"/>
</dbReference>
<feature type="DNA-binding region" description="OmpR/PhoB-type" evidence="7">
    <location>
        <begin position="124"/>
        <end position="223"/>
    </location>
</feature>
<evidence type="ECO:0000256" key="4">
    <source>
        <dbReference type="ARBA" id="ARBA00023125"/>
    </source>
</evidence>
<evidence type="ECO:0000256" key="3">
    <source>
        <dbReference type="ARBA" id="ARBA00023015"/>
    </source>
</evidence>
<dbReference type="EMBL" id="VBRY01000004">
    <property type="protein sequence ID" value="TLS67911.1"/>
    <property type="molecule type" value="Genomic_DNA"/>
</dbReference>
<dbReference type="GO" id="GO:0005829">
    <property type="term" value="C:cytosol"/>
    <property type="evidence" value="ECO:0007669"/>
    <property type="project" value="TreeGrafter"/>
</dbReference>
<dbReference type="InterPro" id="IPR001789">
    <property type="entry name" value="Sig_transdc_resp-reg_receiver"/>
</dbReference>
<dbReference type="AlphaFoldDB" id="A0A5R9GNJ2"/>
<sequence length="230" mass="25897">MRLLLIEDDPSLCLELANRLRQQGFAVDATNSGIDGAHMGETEPCDIIILDLGLPDRPGLDILAGWRARKIATPVLILTARGAWHEKVEGFRAGADDYLTKPFHFEELLVRIQALIRRSSGVAGAHITIGMLQLDEQGQTASWCQEADKPRDIDLTGIEFRLLRYLMLNPKKVFSATHLVEHVYDFNDEKESNVIEVYVSRLRKKLGKDVICTRRGQGYFLNPDALQSKE</sequence>
<keyword evidence="5" id="KW-0804">Transcription</keyword>
<dbReference type="GO" id="GO:0000976">
    <property type="term" value="F:transcription cis-regulatory region binding"/>
    <property type="evidence" value="ECO:0007669"/>
    <property type="project" value="TreeGrafter"/>
</dbReference>
<proteinExistence type="predicted"/>
<reference evidence="10 11" key="1">
    <citation type="journal article" date="2019" name="Appl. Environ. Microbiol.">
        <title>Environmental Evidence and Genomic Insight of Iron-oxidizing Bacteria Preference Towards More Corrosion Resistant Stainless Steel at Higher Salinities.</title>
        <authorList>
            <person name="Garrison C.E."/>
            <person name="Price K.A."/>
            <person name="Field E.K."/>
        </authorList>
    </citation>
    <scope>NUCLEOTIDE SEQUENCE [LARGE SCALE GENOMIC DNA]</scope>
    <source>
        <strain evidence="10 11">P3</strain>
    </source>
</reference>
<organism evidence="10 11">
    <name type="scientific">Mariprofundus erugo</name>
    <dbReference type="NCBI Taxonomy" id="2528639"/>
    <lineage>
        <taxon>Bacteria</taxon>
        <taxon>Pseudomonadati</taxon>
        <taxon>Pseudomonadota</taxon>
        <taxon>Candidatius Mariprofundia</taxon>
        <taxon>Mariprofundales</taxon>
        <taxon>Mariprofundaceae</taxon>
        <taxon>Mariprofundus</taxon>
    </lineage>
</organism>
<dbReference type="FunFam" id="3.40.50.2300:FF:000002">
    <property type="entry name" value="DNA-binding response regulator PhoP"/>
    <property type="match status" value="1"/>
</dbReference>
<dbReference type="Gene3D" id="3.40.50.2300">
    <property type="match status" value="1"/>
</dbReference>
<name>A0A5R9GNJ2_9PROT</name>
<dbReference type="InterPro" id="IPR016032">
    <property type="entry name" value="Sig_transdc_resp-reg_C-effctor"/>
</dbReference>
<dbReference type="SUPFAM" id="SSF46894">
    <property type="entry name" value="C-terminal effector domain of the bipartite response regulators"/>
    <property type="match status" value="1"/>
</dbReference>
<feature type="domain" description="OmpR/PhoB-type" evidence="9">
    <location>
        <begin position="124"/>
        <end position="223"/>
    </location>
</feature>
<evidence type="ECO:0000259" key="8">
    <source>
        <dbReference type="PROSITE" id="PS50110"/>
    </source>
</evidence>
<dbReference type="Proteomes" id="UP000306585">
    <property type="component" value="Unassembled WGS sequence"/>
</dbReference>
<dbReference type="InterPro" id="IPR039420">
    <property type="entry name" value="WalR-like"/>
</dbReference>
<accession>A0A5R9GNJ2</accession>
<keyword evidence="1 6" id="KW-0597">Phosphoprotein</keyword>